<dbReference type="InterPro" id="IPR007130">
    <property type="entry name" value="DAGAT"/>
</dbReference>
<evidence type="ECO:0000313" key="14">
    <source>
        <dbReference type="Proteomes" id="UP000515159"/>
    </source>
</evidence>
<keyword evidence="10" id="KW-0443">Lipid metabolism</keyword>
<evidence type="ECO:0000256" key="5">
    <source>
        <dbReference type="ARBA" id="ARBA00022679"/>
    </source>
</evidence>
<evidence type="ECO:0000256" key="13">
    <source>
        <dbReference type="RuleBase" id="RU367023"/>
    </source>
</evidence>
<evidence type="ECO:0000256" key="10">
    <source>
        <dbReference type="ARBA" id="ARBA00023098"/>
    </source>
</evidence>
<evidence type="ECO:0000256" key="8">
    <source>
        <dbReference type="ARBA" id="ARBA00022824"/>
    </source>
</evidence>
<gene>
    <name evidence="15" type="primary">MOGAT2</name>
</gene>
<dbReference type="RefSeq" id="XP_033805014.1">
    <property type="nucleotide sequence ID" value="XM_033949123.1"/>
</dbReference>
<dbReference type="GO" id="GO:0004144">
    <property type="term" value="F:diacylglycerol O-acyltransferase activity"/>
    <property type="evidence" value="ECO:0007669"/>
    <property type="project" value="TreeGrafter"/>
</dbReference>
<dbReference type="GO" id="GO:0003846">
    <property type="term" value="F:2-acylglycerol O-acyltransferase activity"/>
    <property type="evidence" value="ECO:0007669"/>
    <property type="project" value="TreeGrafter"/>
</dbReference>
<reference evidence="15" key="1">
    <citation type="submission" date="2025-08" db="UniProtKB">
        <authorList>
            <consortium name="RefSeq"/>
        </authorList>
    </citation>
    <scope>IDENTIFICATION</scope>
</reference>
<dbReference type="EC" id="2.3.1.-" evidence="13"/>
<evidence type="ECO:0000256" key="9">
    <source>
        <dbReference type="ARBA" id="ARBA00022989"/>
    </source>
</evidence>
<comment type="similarity">
    <text evidence="3 13">Belongs to the diacylglycerol acyltransferase family.</text>
</comment>
<dbReference type="GO" id="GO:0006651">
    <property type="term" value="P:diacylglycerol biosynthetic process"/>
    <property type="evidence" value="ECO:0007669"/>
    <property type="project" value="TreeGrafter"/>
</dbReference>
<feature type="transmembrane region" description="Helical" evidence="13">
    <location>
        <begin position="20"/>
        <end position="44"/>
    </location>
</feature>
<keyword evidence="14" id="KW-1185">Reference proteome</keyword>
<evidence type="ECO:0000256" key="4">
    <source>
        <dbReference type="ARBA" id="ARBA00022516"/>
    </source>
</evidence>
<dbReference type="Pfam" id="PF03982">
    <property type="entry name" value="DAGAT"/>
    <property type="match status" value="1"/>
</dbReference>
<sequence>MPIEFAPLSIPLKRRLQTAAVVQWVFSFLALAQTCIFVFIGLLFTRLWLLSVLYGIWWYLDWDTPSIGGRRCRFLRRSVVWTYMRDYFPISLVKTADLDPRQNYVLGFHPHGVLVAGAFVNFCTEATGFCNLYPGITPYLLMLPVWFRAPFFRDYIMCGGLIPSDRDSAAYLLKREGGGNAVVIAIGGAQESLDARPGAFTLLLKNRKGFVRLAIEHGASLVPVFSFGENELFDQVDNPKGSWLRRTQERLRKIMGIALPLFHARGIIQYNFGLLPYRRPISTIVGKPIKVEQNSNPAQGEIDRLHKVYIEELCNLFEAHKTRYNIPADRHLEFI</sequence>
<evidence type="ECO:0000256" key="12">
    <source>
        <dbReference type="ARBA" id="ARBA00023315"/>
    </source>
</evidence>
<keyword evidence="5 13" id="KW-0808">Transferase</keyword>
<dbReference type="PANTHER" id="PTHR12317">
    <property type="entry name" value="DIACYLGLYCEROL O-ACYLTRANSFERASE"/>
    <property type="match status" value="1"/>
</dbReference>
<dbReference type="GeneID" id="117362567"/>
<keyword evidence="6 13" id="KW-0812">Transmembrane</keyword>
<dbReference type="PANTHER" id="PTHR12317:SF74">
    <property type="entry name" value="2-ACYLGLYCEROL O-ACYLTRANSFERASE 2"/>
    <property type="match status" value="1"/>
</dbReference>
<evidence type="ECO:0000256" key="1">
    <source>
        <dbReference type="ARBA" id="ARBA00004477"/>
    </source>
</evidence>
<keyword evidence="9 13" id="KW-1133">Transmembrane helix</keyword>
<keyword evidence="7" id="KW-0319">Glycerol metabolism</keyword>
<dbReference type="GO" id="GO:0005789">
    <property type="term" value="C:endoplasmic reticulum membrane"/>
    <property type="evidence" value="ECO:0007669"/>
    <property type="project" value="UniProtKB-SubCell"/>
</dbReference>
<dbReference type="GO" id="GO:0006071">
    <property type="term" value="P:glycerol metabolic process"/>
    <property type="evidence" value="ECO:0007669"/>
    <property type="project" value="UniProtKB-KW"/>
</dbReference>
<evidence type="ECO:0000256" key="7">
    <source>
        <dbReference type="ARBA" id="ARBA00022798"/>
    </source>
</evidence>
<comment type="pathway">
    <text evidence="2">Glycerolipid metabolism; triacylglycerol biosynthesis.</text>
</comment>
<dbReference type="InParanoid" id="A0A6P8R4N5"/>
<evidence type="ECO:0000313" key="15">
    <source>
        <dbReference type="RefSeq" id="XP_033805014.1"/>
    </source>
</evidence>
<comment type="subcellular location">
    <subcellularLocation>
        <location evidence="1 13">Endoplasmic reticulum membrane</location>
        <topology evidence="1 13">Multi-pass membrane protein</topology>
    </subcellularLocation>
</comment>
<dbReference type="AlphaFoldDB" id="A0A6P8R4N5"/>
<dbReference type="OrthoDB" id="264532at2759"/>
<dbReference type="CTD" id="80168"/>
<evidence type="ECO:0000256" key="2">
    <source>
        <dbReference type="ARBA" id="ARBA00004771"/>
    </source>
</evidence>
<keyword evidence="4" id="KW-0444">Lipid biosynthesis</keyword>
<proteinExistence type="inferred from homology"/>
<dbReference type="UniPathway" id="UPA00282"/>
<organism evidence="14 15">
    <name type="scientific">Geotrypetes seraphini</name>
    <name type="common">Gaboon caecilian</name>
    <name type="synonym">Caecilia seraphini</name>
    <dbReference type="NCBI Taxonomy" id="260995"/>
    <lineage>
        <taxon>Eukaryota</taxon>
        <taxon>Metazoa</taxon>
        <taxon>Chordata</taxon>
        <taxon>Craniata</taxon>
        <taxon>Vertebrata</taxon>
        <taxon>Euteleostomi</taxon>
        <taxon>Amphibia</taxon>
        <taxon>Gymnophiona</taxon>
        <taxon>Geotrypetes</taxon>
    </lineage>
</organism>
<keyword evidence="12" id="KW-0012">Acyltransferase</keyword>
<dbReference type="KEGG" id="gsh:117362567"/>
<protein>
    <recommendedName>
        <fullName evidence="13">Acyltransferase</fullName>
        <ecNumber evidence="13">2.3.1.-</ecNumber>
    </recommendedName>
</protein>
<keyword evidence="8 13" id="KW-0256">Endoplasmic reticulum</keyword>
<keyword evidence="11 13" id="KW-0472">Membrane</keyword>
<dbReference type="Proteomes" id="UP000515159">
    <property type="component" value="Chromosome 6"/>
</dbReference>
<dbReference type="CDD" id="cd07987">
    <property type="entry name" value="LPLAT_MGAT-like"/>
    <property type="match status" value="1"/>
</dbReference>
<dbReference type="GO" id="GO:0019432">
    <property type="term" value="P:triglyceride biosynthetic process"/>
    <property type="evidence" value="ECO:0007669"/>
    <property type="project" value="UniProtKB-UniPathway"/>
</dbReference>
<accession>A0A6P8R4N5</accession>
<evidence type="ECO:0000256" key="3">
    <source>
        <dbReference type="ARBA" id="ARBA00005420"/>
    </source>
</evidence>
<comment type="caution">
    <text evidence="13">Lacks conserved residue(s) required for the propagation of feature annotation.</text>
</comment>
<dbReference type="FunCoup" id="A0A6P8R4N5">
    <property type="interactions" value="354"/>
</dbReference>
<evidence type="ECO:0000256" key="6">
    <source>
        <dbReference type="ARBA" id="ARBA00022692"/>
    </source>
</evidence>
<name>A0A6P8R4N5_GEOSA</name>
<evidence type="ECO:0000256" key="11">
    <source>
        <dbReference type="ARBA" id="ARBA00023136"/>
    </source>
</evidence>